<name>A0ABN5AN34_9GAMM</name>
<dbReference type="Proteomes" id="UP000197717">
    <property type="component" value="Chromosome"/>
</dbReference>
<evidence type="ECO:0000313" key="3">
    <source>
        <dbReference type="EMBL" id="ASG65209.1"/>
    </source>
</evidence>
<sequence>MLKSTLFAISVALLACFSGSANAEQKQTLGDWEVHYSAFTSTFLAPKVATTYNITRSASKGVLNIAVLDKNTQAPQAPGVTGQVVNPLGQVQTLDFQKITESEAVYYIAQFDYTNAETLRFTITIGDEQTLKFNQEFWLND</sequence>
<feature type="chain" id="PRO_5045666144" description="DUF4426 domain-containing protein" evidence="1">
    <location>
        <begin position="24"/>
        <end position="141"/>
    </location>
</feature>
<evidence type="ECO:0000313" key="4">
    <source>
        <dbReference type="Proteomes" id="UP000197717"/>
    </source>
</evidence>
<keyword evidence="1" id="KW-0732">Signal</keyword>
<keyword evidence="4" id="KW-1185">Reference proteome</keyword>
<dbReference type="Pfam" id="PF14467">
    <property type="entry name" value="DUF4426"/>
    <property type="match status" value="1"/>
</dbReference>
<feature type="domain" description="DUF4426" evidence="2">
    <location>
        <begin position="26"/>
        <end position="139"/>
    </location>
</feature>
<evidence type="ECO:0000256" key="1">
    <source>
        <dbReference type="SAM" id="SignalP"/>
    </source>
</evidence>
<evidence type="ECO:0000259" key="2">
    <source>
        <dbReference type="Pfam" id="PF14467"/>
    </source>
</evidence>
<proteinExistence type="predicted"/>
<dbReference type="RefSeq" id="WP_088767641.1">
    <property type="nucleotide sequence ID" value="NZ_CP022133.1"/>
</dbReference>
<accession>A0ABN5AN34</accession>
<dbReference type="InterPro" id="IPR025218">
    <property type="entry name" value="DUF4426"/>
</dbReference>
<dbReference type="Gene3D" id="2.60.40.3340">
    <property type="entry name" value="Domain of unknown function DUF4426"/>
    <property type="match status" value="1"/>
</dbReference>
<gene>
    <name evidence="3" type="ORF">CEW91_03145</name>
</gene>
<dbReference type="PROSITE" id="PS51257">
    <property type="entry name" value="PROKAR_LIPOPROTEIN"/>
    <property type="match status" value="1"/>
</dbReference>
<feature type="signal peptide" evidence="1">
    <location>
        <begin position="1"/>
        <end position="23"/>
    </location>
</feature>
<protein>
    <recommendedName>
        <fullName evidence="2">DUF4426 domain-containing protein</fullName>
    </recommendedName>
</protein>
<organism evidence="3 4">
    <name type="scientific">Idiomarina piscisalsi</name>
    <dbReference type="NCBI Taxonomy" id="1096243"/>
    <lineage>
        <taxon>Bacteria</taxon>
        <taxon>Pseudomonadati</taxon>
        <taxon>Pseudomonadota</taxon>
        <taxon>Gammaproteobacteria</taxon>
        <taxon>Alteromonadales</taxon>
        <taxon>Idiomarinaceae</taxon>
        <taxon>Idiomarina</taxon>
    </lineage>
</organism>
<dbReference type="EMBL" id="CP022133">
    <property type="protein sequence ID" value="ASG65209.1"/>
    <property type="molecule type" value="Genomic_DNA"/>
</dbReference>
<reference evidence="3 4" key="1">
    <citation type="submission" date="2017-06" db="EMBL/GenBank/DDBJ databases">
        <title>Complete genome sequence of Idiomarina piscisalsi strain 10PY1A isolated from soil of Soudi Arabia.</title>
        <authorList>
            <person name="Kim M.-C."/>
            <person name="Jung B.K."/>
            <person name="Budiyanto F."/>
            <person name="Nzila A."/>
            <person name="Shin J.-H."/>
        </authorList>
    </citation>
    <scope>NUCLEOTIDE SEQUENCE [LARGE SCALE GENOMIC DNA]</scope>
    <source>
        <strain evidence="3 4">10PY1A</strain>
    </source>
</reference>